<organism evidence="2 3">
    <name type="scientific">Saccharothrix longispora</name>
    <dbReference type="NCBI Taxonomy" id="33920"/>
    <lineage>
        <taxon>Bacteria</taxon>
        <taxon>Bacillati</taxon>
        <taxon>Actinomycetota</taxon>
        <taxon>Actinomycetes</taxon>
        <taxon>Pseudonocardiales</taxon>
        <taxon>Pseudonocardiaceae</taxon>
        <taxon>Saccharothrix</taxon>
    </lineage>
</organism>
<accession>A0ABU1PUK4</accession>
<dbReference type="RefSeq" id="WP_310307335.1">
    <property type="nucleotide sequence ID" value="NZ_BAAAXB010000001.1"/>
</dbReference>
<name>A0ABU1PUK4_9PSEU</name>
<feature type="domain" description="EF-hand" evidence="1">
    <location>
        <begin position="132"/>
        <end position="167"/>
    </location>
</feature>
<feature type="domain" description="EF-hand" evidence="1">
    <location>
        <begin position="5"/>
        <end position="40"/>
    </location>
</feature>
<dbReference type="Gene3D" id="1.10.238.10">
    <property type="entry name" value="EF-hand"/>
    <property type="match status" value="1"/>
</dbReference>
<protein>
    <submittedName>
        <fullName evidence="2">Ca2+-binding EF-hand superfamily protein</fullName>
    </submittedName>
</protein>
<evidence type="ECO:0000313" key="2">
    <source>
        <dbReference type="EMBL" id="MDR6594327.1"/>
    </source>
</evidence>
<comment type="caution">
    <text evidence="2">The sequence shown here is derived from an EMBL/GenBank/DDBJ whole genome shotgun (WGS) entry which is preliminary data.</text>
</comment>
<gene>
    <name evidence="2" type="ORF">J2S66_002711</name>
</gene>
<dbReference type="PROSITE" id="PS50222">
    <property type="entry name" value="EF_HAND_2"/>
    <property type="match status" value="2"/>
</dbReference>
<dbReference type="InterPro" id="IPR002048">
    <property type="entry name" value="EF_hand_dom"/>
</dbReference>
<proteinExistence type="predicted"/>
<dbReference type="SMART" id="SM00054">
    <property type="entry name" value="EFh"/>
    <property type="match status" value="3"/>
</dbReference>
<keyword evidence="3" id="KW-1185">Reference proteome</keyword>
<dbReference type="Proteomes" id="UP001268819">
    <property type="component" value="Unassembled WGS sequence"/>
</dbReference>
<evidence type="ECO:0000259" key="1">
    <source>
        <dbReference type="PROSITE" id="PS50222"/>
    </source>
</evidence>
<evidence type="ECO:0000313" key="3">
    <source>
        <dbReference type="Proteomes" id="UP001268819"/>
    </source>
</evidence>
<dbReference type="Pfam" id="PF13499">
    <property type="entry name" value="EF-hand_7"/>
    <property type="match status" value="1"/>
</dbReference>
<dbReference type="EMBL" id="JAVDSG010000001">
    <property type="protein sequence ID" value="MDR6594327.1"/>
    <property type="molecule type" value="Genomic_DNA"/>
</dbReference>
<sequence length="181" mass="19338">MPDQVLHDNIDRVFAILDADGDGGVRKDDFTSMGRGVAREFGLDEDSPRSRRLVEGYEAVWDYLCGADLDVDGVVSPAEFREAHTSGRVTTEVLVEKWESASRQSFEAADADGDGHIDLDGFAGIYRGAGIPDRAVAEAAFGAMDANADGRVDWTELSAHVRGLFTATDDSAKGAHMVSGG</sequence>
<dbReference type="InterPro" id="IPR011992">
    <property type="entry name" value="EF-hand-dom_pair"/>
</dbReference>
<dbReference type="InterPro" id="IPR018247">
    <property type="entry name" value="EF_Hand_1_Ca_BS"/>
</dbReference>
<dbReference type="SUPFAM" id="SSF47473">
    <property type="entry name" value="EF-hand"/>
    <property type="match status" value="1"/>
</dbReference>
<dbReference type="PROSITE" id="PS00018">
    <property type="entry name" value="EF_HAND_1"/>
    <property type="match status" value="1"/>
</dbReference>
<reference evidence="2 3" key="1">
    <citation type="submission" date="2023-07" db="EMBL/GenBank/DDBJ databases">
        <title>Sequencing the genomes of 1000 actinobacteria strains.</title>
        <authorList>
            <person name="Klenk H.-P."/>
        </authorList>
    </citation>
    <scope>NUCLEOTIDE SEQUENCE [LARGE SCALE GENOMIC DNA]</scope>
    <source>
        <strain evidence="2 3">DSM 43749</strain>
    </source>
</reference>